<comment type="caution">
    <text evidence="2">The sequence shown here is derived from an EMBL/GenBank/DDBJ whole genome shotgun (WGS) entry which is preliminary data.</text>
</comment>
<dbReference type="OrthoDB" id="1452960at2"/>
<protein>
    <recommendedName>
        <fullName evidence="4">GLPGLI family protein</fullName>
    </recommendedName>
</protein>
<organism evidence="2 3">
    <name type="scientific">Kordia periserrulae</name>
    <dbReference type="NCBI Taxonomy" id="701523"/>
    <lineage>
        <taxon>Bacteria</taxon>
        <taxon>Pseudomonadati</taxon>
        <taxon>Bacteroidota</taxon>
        <taxon>Flavobacteriia</taxon>
        <taxon>Flavobacteriales</taxon>
        <taxon>Flavobacteriaceae</taxon>
        <taxon>Kordia</taxon>
    </lineage>
</organism>
<gene>
    <name evidence="2" type="ORF">C8N46_10457</name>
</gene>
<evidence type="ECO:0000256" key="1">
    <source>
        <dbReference type="SAM" id="SignalP"/>
    </source>
</evidence>
<name>A0A2T6BZB2_9FLAO</name>
<evidence type="ECO:0000313" key="2">
    <source>
        <dbReference type="EMBL" id="PTX61414.1"/>
    </source>
</evidence>
<reference evidence="2 3" key="1">
    <citation type="submission" date="2018-04" db="EMBL/GenBank/DDBJ databases">
        <title>Genomic Encyclopedia of Archaeal and Bacterial Type Strains, Phase II (KMG-II): from individual species to whole genera.</title>
        <authorList>
            <person name="Goeker M."/>
        </authorList>
    </citation>
    <scope>NUCLEOTIDE SEQUENCE [LARGE SCALE GENOMIC DNA]</scope>
    <source>
        <strain evidence="2 3">DSM 25731</strain>
    </source>
</reference>
<keyword evidence="3" id="KW-1185">Reference proteome</keyword>
<accession>A0A2T6BZB2</accession>
<feature type="signal peptide" evidence="1">
    <location>
        <begin position="1"/>
        <end position="23"/>
    </location>
</feature>
<dbReference type="Proteomes" id="UP000244090">
    <property type="component" value="Unassembled WGS sequence"/>
</dbReference>
<sequence length="140" mass="16541">MKYLTMMCVLLTFLSAKTVTAQAKDKTTQPDERVEVHKEYDEYGNLIRFDSVYSYSSGNLKGHSLKFDSLMKNFFPKEFSNMFPNMPFEFQSDPFGLLKQQSTDSIWKQRMQAHQRFIEEFLKRSLPKSTKEAEIKREKV</sequence>
<dbReference type="AlphaFoldDB" id="A0A2T6BZB2"/>
<dbReference type="RefSeq" id="WP_146169783.1">
    <property type="nucleotide sequence ID" value="NZ_QBKT01000004.1"/>
</dbReference>
<evidence type="ECO:0000313" key="3">
    <source>
        <dbReference type="Proteomes" id="UP000244090"/>
    </source>
</evidence>
<proteinExistence type="predicted"/>
<feature type="chain" id="PRO_5015518348" description="GLPGLI family protein" evidence="1">
    <location>
        <begin position="24"/>
        <end position="140"/>
    </location>
</feature>
<keyword evidence="1" id="KW-0732">Signal</keyword>
<evidence type="ECO:0008006" key="4">
    <source>
        <dbReference type="Google" id="ProtNLM"/>
    </source>
</evidence>
<dbReference type="EMBL" id="QBKT01000004">
    <property type="protein sequence ID" value="PTX61414.1"/>
    <property type="molecule type" value="Genomic_DNA"/>
</dbReference>